<comment type="caution">
    <text evidence="4">The sequence shown here is derived from an EMBL/GenBank/DDBJ whole genome shotgun (WGS) entry which is preliminary data.</text>
</comment>
<keyword evidence="5" id="KW-1185">Reference proteome</keyword>
<dbReference type="Gene3D" id="3.40.50.720">
    <property type="entry name" value="NAD(P)-binding Rossmann-like Domain"/>
    <property type="match status" value="1"/>
</dbReference>
<dbReference type="Pfam" id="PF00106">
    <property type="entry name" value="adh_short"/>
    <property type="match status" value="1"/>
</dbReference>
<keyword evidence="2" id="KW-0521">NADP</keyword>
<proteinExistence type="inferred from homology"/>
<gene>
    <name evidence="4" type="ORF">VTK73DRAFT_5571</name>
</gene>
<dbReference type="Proteomes" id="UP001586593">
    <property type="component" value="Unassembled WGS sequence"/>
</dbReference>
<evidence type="ECO:0000256" key="1">
    <source>
        <dbReference type="ARBA" id="ARBA00006484"/>
    </source>
</evidence>
<dbReference type="SUPFAM" id="SSF51735">
    <property type="entry name" value="NAD(P)-binding Rossmann-fold domains"/>
    <property type="match status" value="1"/>
</dbReference>
<dbReference type="InterPro" id="IPR036291">
    <property type="entry name" value="NAD(P)-bd_dom_sf"/>
</dbReference>
<protein>
    <submittedName>
        <fullName evidence="4">Uncharacterized protein</fullName>
    </submittedName>
</protein>
<organism evidence="4 5">
    <name type="scientific">Phialemonium thermophilum</name>
    <dbReference type="NCBI Taxonomy" id="223376"/>
    <lineage>
        <taxon>Eukaryota</taxon>
        <taxon>Fungi</taxon>
        <taxon>Dikarya</taxon>
        <taxon>Ascomycota</taxon>
        <taxon>Pezizomycotina</taxon>
        <taxon>Sordariomycetes</taxon>
        <taxon>Sordariomycetidae</taxon>
        <taxon>Cephalothecales</taxon>
        <taxon>Cephalothecaceae</taxon>
        <taxon>Phialemonium</taxon>
    </lineage>
</organism>
<dbReference type="PRINTS" id="PR00081">
    <property type="entry name" value="GDHRDH"/>
</dbReference>
<dbReference type="PANTHER" id="PTHR43391">
    <property type="entry name" value="RETINOL DEHYDROGENASE-RELATED"/>
    <property type="match status" value="1"/>
</dbReference>
<reference evidence="4 5" key="1">
    <citation type="journal article" date="2024" name="Commun. Biol.">
        <title>Comparative genomic analysis of thermophilic fungi reveals convergent evolutionary adaptations and gene losses.</title>
        <authorList>
            <person name="Steindorff A.S."/>
            <person name="Aguilar-Pontes M.V."/>
            <person name="Robinson A.J."/>
            <person name="Andreopoulos B."/>
            <person name="LaButti K."/>
            <person name="Kuo A."/>
            <person name="Mondo S."/>
            <person name="Riley R."/>
            <person name="Otillar R."/>
            <person name="Haridas S."/>
            <person name="Lipzen A."/>
            <person name="Grimwood J."/>
            <person name="Schmutz J."/>
            <person name="Clum A."/>
            <person name="Reid I.D."/>
            <person name="Moisan M.C."/>
            <person name="Butler G."/>
            <person name="Nguyen T.T.M."/>
            <person name="Dewar K."/>
            <person name="Conant G."/>
            <person name="Drula E."/>
            <person name="Henrissat B."/>
            <person name="Hansel C."/>
            <person name="Singer S."/>
            <person name="Hutchinson M.I."/>
            <person name="de Vries R.P."/>
            <person name="Natvig D.O."/>
            <person name="Powell A.J."/>
            <person name="Tsang A."/>
            <person name="Grigoriev I.V."/>
        </authorList>
    </citation>
    <scope>NUCLEOTIDE SEQUENCE [LARGE SCALE GENOMIC DNA]</scope>
    <source>
        <strain evidence="4 5">ATCC 24622</strain>
    </source>
</reference>
<evidence type="ECO:0000313" key="5">
    <source>
        <dbReference type="Proteomes" id="UP001586593"/>
    </source>
</evidence>
<keyword evidence="3" id="KW-0560">Oxidoreductase</keyword>
<accession>A0ABR3XY88</accession>
<sequence length="297" mass="32348">MASGSRKTNLLEVKNFVRNHHNTYPLLAPEKADLSGRSVFITGASKGIGRTTAVRFAMAGCSKIAVGARSPLAEVEKAVKEAAATAGRPQPQVLSLHLDVTSEASVRAAAEAVAEAFGGGLDILITNAGYLEKFAPVAETDPSEWWFSWDVNMKGTYLCARYFIPLLLRSSLRILVTMSSAGAHNLLPGGSAYQTAKFATCRFTEFVDQEYHAQGLLAFAVHPGSMLTELATNMPVELHGMLVDTPELSGDALVWLTKERREWLAGRYVDCCWDVAELEARKEEIVSKDLLKFRLAV</sequence>
<comment type="similarity">
    <text evidence="1">Belongs to the short-chain dehydrogenases/reductases (SDR) family.</text>
</comment>
<dbReference type="EMBL" id="JAZHXJ010000031">
    <property type="protein sequence ID" value="KAL1880558.1"/>
    <property type="molecule type" value="Genomic_DNA"/>
</dbReference>
<name>A0ABR3XY88_9PEZI</name>
<dbReference type="PANTHER" id="PTHR43391:SF14">
    <property type="entry name" value="DEHYDROGENASE_REDUCTASE SDR FAMILY PROTEIN 7-LIKE"/>
    <property type="match status" value="1"/>
</dbReference>
<dbReference type="InterPro" id="IPR002347">
    <property type="entry name" value="SDR_fam"/>
</dbReference>
<evidence type="ECO:0000313" key="4">
    <source>
        <dbReference type="EMBL" id="KAL1880558.1"/>
    </source>
</evidence>
<evidence type="ECO:0000256" key="3">
    <source>
        <dbReference type="ARBA" id="ARBA00023002"/>
    </source>
</evidence>
<evidence type="ECO:0000256" key="2">
    <source>
        <dbReference type="ARBA" id="ARBA00022857"/>
    </source>
</evidence>
<dbReference type="CDD" id="cd05233">
    <property type="entry name" value="SDR_c"/>
    <property type="match status" value="1"/>
</dbReference>